<protein>
    <submittedName>
        <fullName evidence="4">Uncharacterized protein</fullName>
    </submittedName>
</protein>
<dbReference type="PANTHER" id="PTHR30121">
    <property type="entry name" value="UNCHARACTERIZED PROTEIN YJGR-RELATED"/>
    <property type="match status" value="1"/>
</dbReference>
<dbReference type="Pfam" id="PF23477">
    <property type="entry name" value="zf_Tbcl_2"/>
    <property type="match status" value="1"/>
</dbReference>
<evidence type="ECO:0000313" key="5">
    <source>
        <dbReference type="Proteomes" id="UP000178114"/>
    </source>
</evidence>
<dbReference type="InterPro" id="IPR019476">
    <property type="entry name" value="T4SS_TraD_DNA-bd"/>
</dbReference>
<dbReference type="Pfam" id="PF10412">
    <property type="entry name" value="TrwB_AAD_bind"/>
    <property type="match status" value="1"/>
</dbReference>
<evidence type="ECO:0000259" key="2">
    <source>
        <dbReference type="Pfam" id="PF10412"/>
    </source>
</evidence>
<evidence type="ECO:0000259" key="3">
    <source>
        <dbReference type="Pfam" id="PF23477"/>
    </source>
</evidence>
<organism evidence="4 5">
    <name type="scientific">Candidatus Giovannonibacteria bacterium RIFCSPLOWO2_01_FULL_45_34</name>
    <dbReference type="NCBI Taxonomy" id="1798351"/>
    <lineage>
        <taxon>Bacteria</taxon>
        <taxon>Candidatus Giovannoniibacteriota</taxon>
    </lineage>
</organism>
<reference evidence="4 5" key="1">
    <citation type="journal article" date="2016" name="Nat. Commun.">
        <title>Thousands of microbial genomes shed light on interconnected biogeochemical processes in an aquifer system.</title>
        <authorList>
            <person name="Anantharaman K."/>
            <person name="Brown C.T."/>
            <person name="Hug L.A."/>
            <person name="Sharon I."/>
            <person name="Castelle C.J."/>
            <person name="Probst A.J."/>
            <person name="Thomas B.C."/>
            <person name="Singh A."/>
            <person name="Wilkins M.J."/>
            <person name="Karaoz U."/>
            <person name="Brodie E.L."/>
            <person name="Williams K.H."/>
            <person name="Hubbard S.S."/>
            <person name="Banfield J.F."/>
        </authorList>
    </citation>
    <scope>NUCLEOTIDE SEQUENCE [LARGE SCALE GENOMIC DNA]</scope>
</reference>
<evidence type="ECO:0000313" key="4">
    <source>
        <dbReference type="EMBL" id="OGF81373.1"/>
    </source>
</evidence>
<dbReference type="InterPro" id="IPR051162">
    <property type="entry name" value="T4SS_component"/>
</dbReference>
<dbReference type="SUPFAM" id="SSF52540">
    <property type="entry name" value="P-loop containing nucleoside triphosphate hydrolases"/>
    <property type="match status" value="1"/>
</dbReference>
<dbReference type="STRING" id="1798351.A2930_00665"/>
<feature type="compositionally biased region" description="Basic and acidic residues" evidence="1">
    <location>
        <begin position="515"/>
        <end position="539"/>
    </location>
</feature>
<dbReference type="InterPro" id="IPR027417">
    <property type="entry name" value="P-loop_NTPase"/>
</dbReference>
<comment type="caution">
    <text evidence="4">The sequence shown here is derived from an EMBL/GenBank/DDBJ whole genome shotgun (WGS) entry which is preliminary data.</text>
</comment>
<sequence length="656" mass="74024">MNDDQKITYFGETNFRNAQSKFGIKKIDRRKHMYVIGKTGMGKTTLLENMAMQDIQSGEGLAFIDPHGETAYKLLDFVPKERMKDVIYFDPADQAFPVGFNVMENVDPERRHFVASGLMGVFKKIFGPDVWSARMEYILGNTVLALLEYPDTTLLSINPMLAVKEYRKKIVDNVTDPVIKAFWTQEFAKYTERFAAEATPAIQNKVGQFTSNALIRNIVGQPKSTFDFRKAMDEKKILIINLAKGRVGEDAARLLGAMIVTKLYLAAMSRVDIEDEVNRTDFYLYVDEFQNFATESFANILSEARKYRLCLVLAHQYMAQLAEEVRDAVIGNVGTTLAFRVGAEDAEFLEKEFSPAFMATDIVNLGFSQVYMKLMIDGVASYPFSATTLSPIKVPHESFKKEIIDLSRAQFGTPKEKVEVLIRDWSIGISGDASASEKKSFGGAIISHPTSSATANPLSQVKMYDAVCVVCNKKIQVPFQPDPIRPVFCKDHIGLAGEYKAKTRLSAPVGQVPQRIERPPEQRAERPPEPHFARPEPRPVPRPRASPVELRPREGEFVARPRMEQHASLRDLEPARSGDSQDGRHQQFSRPRMEQPFKKNDNLQALRDALKKSITQKNTDIVEEKKENPLPPPFLPKEKEADNKIGTLRPGEHLEL</sequence>
<feature type="domain" description="CxxC-x17-CxxC" evidence="3">
    <location>
        <begin position="462"/>
        <end position="491"/>
    </location>
</feature>
<dbReference type="PANTHER" id="PTHR30121:SF11">
    <property type="entry name" value="AAA+ ATPASE DOMAIN-CONTAINING PROTEIN"/>
    <property type="match status" value="1"/>
</dbReference>
<name>A0A1F5X0J5_9BACT</name>
<gene>
    <name evidence="4" type="ORF">A2930_00665</name>
</gene>
<feature type="region of interest" description="Disordered" evidence="1">
    <location>
        <begin position="506"/>
        <end position="656"/>
    </location>
</feature>
<feature type="domain" description="Type IV secretion system coupling protein TraD DNA-binding" evidence="2">
    <location>
        <begin position="27"/>
        <end position="342"/>
    </location>
</feature>
<dbReference type="CDD" id="cd01127">
    <property type="entry name" value="TrwB_TraG_TraD_VirD4"/>
    <property type="match status" value="1"/>
</dbReference>
<proteinExistence type="predicted"/>
<dbReference type="EMBL" id="MFID01000012">
    <property type="protein sequence ID" value="OGF81373.1"/>
    <property type="molecule type" value="Genomic_DNA"/>
</dbReference>
<feature type="compositionally biased region" description="Basic and acidic residues" evidence="1">
    <location>
        <begin position="550"/>
        <end position="601"/>
    </location>
</feature>
<accession>A0A1F5X0J5</accession>
<evidence type="ECO:0000256" key="1">
    <source>
        <dbReference type="SAM" id="MobiDB-lite"/>
    </source>
</evidence>
<dbReference type="Gene3D" id="3.40.50.300">
    <property type="entry name" value="P-loop containing nucleotide triphosphate hydrolases"/>
    <property type="match status" value="2"/>
</dbReference>
<dbReference type="AlphaFoldDB" id="A0A1F5X0J5"/>
<dbReference type="InterPro" id="IPR026363">
    <property type="entry name" value="CxxC-x17-CxxC_dom"/>
</dbReference>
<dbReference type="Proteomes" id="UP000178114">
    <property type="component" value="Unassembled WGS sequence"/>
</dbReference>